<feature type="compositionally biased region" description="Low complexity" evidence="2">
    <location>
        <begin position="131"/>
        <end position="141"/>
    </location>
</feature>
<evidence type="ECO:0000313" key="4">
    <source>
        <dbReference type="EMBL" id="KAG1531204.1"/>
    </source>
</evidence>
<dbReference type="Proteomes" id="UP000716291">
    <property type="component" value="Unassembled WGS sequence"/>
</dbReference>
<dbReference type="EMBL" id="JAANQT010004946">
    <property type="protein sequence ID" value="KAG1296558.1"/>
    <property type="molecule type" value="Genomic_DNA"/>
</dbReference>
<feature type="compositionally biased region" description="Polar residues" evidence="2">
    <location>
        <begin position="109"/>
        <end position="121"/>
    </location>
</feature>
<gene>
    <name evidence="4" type="ORF">G6F51_013598</name>
    <name evidence="3" type="ORF">G6F64_013177</name>
</gene>
<protein>
    <submittedName>
        <fullName evidence="4">Uncharacterized protein</fullName>
    </submittedName>
</protein>
<dbReference type="EMBL" id="JAANIT010005788">
    <property type="protein sequence ID" value="KAG1531204.1"/>
    <property type="molecule type" value="Genomic_DNA"/>
</dbReference>
<reference evidence="4" key="1">
    <citation type="journal article" date="2020" name="Microb. Genom.">
        <title>Genetic diversity of clinical and environmental Mucorales isolates obtained from an investigation of mucormycosis cases among solid organ transplant recipients.</title>
        <authorList>
            <person name="Nguyen M.H."/>
            <person name="Kaul D."/>
            <person name="Muto C."/>
            <person name="Cheng S.J."/>
            <person name="Richter R.A."/>
            <person name="Bruno V.M."/>
            <person name="Liu G."/>
            <person name="Beyhan S."/>
            <person name="Sundermann A.J."/>
            <person name="Mounaud S."/>
            <person name="Pasculle A.W."/>
            <person name="Nierman W.C."/>
            <person name="Driscoll E."/>
            <person name="Cumbie R."/>
            <person name="Clancy C.J."/>
            <person name="Dupont C.L."/>
        </authorList>
    </citation>
    <scope>NUCLEOTIDE SEQUENCE</scope>
    <source>
        <strain evidence="3">GL11</strain>
        <strain evidence="4">GL16</strain>
    </source>
</reference>
<evidence type="ECO:0000256" key="1">
    <source>
        <dbReference type="SAM" id="Coils"/>
    </source>
</evidence>
<accession>A0A9P6XS52</accession>
<organism evidence="4 6">
    <name type="scientific">Rhizopus oryzae</name>
    <name type="common">Mucormycosis agent</name>
    <name type="synonym">Rhizopus arrhizus var. delemar</name>
    <dbReference type="NCBI Taxonomy" id="64495"/>
    <lineage>
        <taxon>Eukaryota</taxon>
        <taxon>Fungi</taxon>
        <taxon>Fungi incertae sedis</taxon>
        <taxon>Mucoromycota</taxon>
        <taxon>Mucoromycotina</taxon>
        <taxon>Mucoromycetes</taxon>
        <taxon>Mucorales</taxon>
        <taxon>Mucorineae</taxon>
        <taxon>Rhizopodaceae</taxon>
        <taxon>Rhizopus</taxon>
    </lineage>
</organism>
<feature type="region of interest" description="Disordered" evidence="2">
    <location>
        <begin position="109"/>
        <end position="141"/>
    </location>
</feature>
<proteinExistence type="predicted"/>
<feature type="region of interest" description="Disordered" evidence="2">
    <location>
        <begin position="1"/>
        <end position="37"/>
    </location>
</feature>
<evidence type="ECO:0000313" key="5">
    <source>
        <dbReference type="Proteomes" id="UP000716291"/>
    </source>
</evidence>
<evidence type="ECO:0000313" key="6">
    <source>
        <dbReference type="Proteomes" id="UP000717996"/>
    </source>
</evidence>
<dbReference type="Proteomes" id="UP000717996">
    <property type="component" value="Unassembled WGS sequence"/>
</dbReference>
<dbReference type="OMA" id="HLQHHIG"/>
<keyword evidence="1" id="KW-0175">Coiled coil</keyword>
<evidence type="ECO:0000313" key="3">
    <source>
        <dbReference type="EMBL" id="KAG1296558.1"/>
    </source>
</evidence>
<feature type="coiled-coil region" evidence="1">
    <location>
        <begin position="53"/>
        <end position="97"/>
    </location>
</feature>
<dbReference type="AlphaFoldDB" id="A0A9P6XS52"/>
<comment type="caution">
    <text evidence="4">The sequence shown here is derived from an EMBL/GenBank/DDBJ whole genome shotgun (WGS) entry which is preliminary data.</text>
</comment>
<sequence>MDRCKQRQSLKLPSPPPVEHIGGLPSPPVEEKKPVLEEEEVNRMSCCDIQAKIELLKEEKHRLFQLIKQMMLEEQLKKKQEQQLLIQEQEEQEEKKRWEPSLSEKQNYFYSRQRYNNSYTPIQHHRPPRPFNNNSRSPYSR</sequence>
<name>A0A9P6XS52_RHIOR</name>
<evidence type="ECO:0000256" key="2">
    <source>
        <dbReference type="SAM" id="MobiDB-lite"/>
    </source>
</evidence>
<keyword evidence="5" id="KW-1185">Reference proteome</keyword>